<dbReference type="CDD" id="cd21120">
    <property type="entry name" value="SPASM_anSME"/>
    <property type="match status" value="1"/>
</dbReference>
<evidence type="ECO:0000256" key="4">
    <source>
        <dbReference type="ARBA" id="ARBA00022723"/>
    </source>
</evidence>
<evidence type="ECO:0000256" key="5">
    <source>
        <dbReference type="ARBA" id="ARBA00023004"/>
    </source>
</evidence>
<keyword evidence="6" id="KW-0411">Iron-sulfur</keyword>
<dbReference type="InterPro" id="IPR058240">
    <property type="entry name" value="rSAM_sf"/>
</dbReference>
<evidence type="ECO:0000259" key="8">
    <source>
        <dbReference type="Pfam" id="PF04055"/>
    </source>
</evidence>
<organism evidence="9">
    <name type="scientific">Vibrio chaetopteri</name>
    <dbReference type="NCBI Taxonomy" id="3016528"/>
    <lineage>
        <taxon>Bacteria</taxon>
        <taxon>Pseudomonadati</taxon>
        <taxon>Pseudomonadota</taxon>
        <taxon>Gammaproteobacteria</taxon>
        <taxon>Vibrionales</taxon>
        <taxon>Vibrionaceae</taxon>
        <taxon>Vibrio</taxon>
    </lineage>
</organism>
<dbReference type="SFLD" id="SFLDG01072">
    <property type="entry name" value="dehydrogenase_like"/>
    <property type="match status" value="1"/>
</dbReference>
<accession>A0AAU8BGD1</accession>
<sequence length="401" mass="46054">MNKNIHIMAKPKSHICNISCDYCFYLQKGETTLSNCNKLMTDETLRVYIKNYIEQTPSNTVEFTWQGGEPTLAGLEFFKRVIEIQNQYSVNKVIRNSLQTNGLIINESWAMFLKEYNFLVGLSCDGPEHIHDRYRKNKSGSSGTHKQVIATIHLLKKYGVEFNLLCVVTDYSCKYGNEIYQYFVEDLKVKHLQFIPIVEHKHVMTGELIVPCSKSLSEVTSWSVPSKCYGEFLKDVFNCWIKRDVGTVFVQIFDSTLAAWVGDVPSMCVMQPSCGDSLIMESNGDIYNCDHFVYPEYRLGSISNLETCLELNEKRIAFNNLKPNLGEKCQKCLYKFACQGGCPKHRVPMGNDQHNFLCEGYKAFFGHVAPYMDFMSSLIKRQYSPSLIMDYLTHLPQLSDR</sequence>
<dbReference type="Pfam" id="PF04055">
    <property type="entry name" value="Radical_SAM"/>
    <property type="match status" value="1"/>
</dbReference>
<comment type="cofactor">
    <cofactor evidence="1">
        <name>[4Fe-4S] cluster</name>
        <dbReference type="ChEBI" id="CHEBI:49883"/>
    </cofactor>
</comment>
<dbReference type="InterPro" id="IPR034491">
    <property type="entry name" value="Anaerob_Ser_sulfatase-maturase"/>
</dbReference>
<evidence type="ECO:0000256" key="1">
    <source>
        <dbReference type="ARBA" id="ARBA00001966"/>
    </source>
</evidence>
<keyword evidence="3" id="KW-0949">S-adenosyl-L-methionine</keyword>
<dbReference type="InterPro" id="IPR013785">
    <property type="entry name" value="Aldolase_TIM"/>
</dbReference>
<dbReference type="SFLD" id="SFLDS00029">
    <property type="entry name" value="Radical_SAM"/>
    <property type="match status" value="1"/>
</dbReference>
<dbReference type="PANTHER" id="PTHR43273:SF3">
    <property type="entry name" value="ANAEROBIC SULFATASE-MATURATING ENZYME HOMOLOG ASLB-RELATED"/>
    <property type="match status" value="1"/>
</dbReference>
<dbReference type="InterPro" id="IPR023885">
    <property type="entry name" value="4Fe4S-binding_SPASM_dom"/>
</dbReference>
<dbReference type="AlphaFoldDB" id="A0AAU8BGD1"/>
<comment type="similarity">
    <text evidence="7">Belongs to the radical SAM superfamily. Anaerobic sulfatase-maturating enzyme family.</text>
</comment>
<dbReference type="SUPFAM" id="SSF102114">
    <property type="entry name" value="Radical SAM enzymes"/>
    <property type="match status" value="1"/>
</dbReference>
<dbReference type="InterPro" id="IPR047207">
    <property type="entry name" value="SPASM_anSME"/>
</dbReference>
<protein>
    <submittedName>
        <fullName evidence="9">Anaerobic sulfatase maturase</fullName>
    </submittedName>
</protein>
<evidence type="ECO:0000313" key="9">
    <source>
        <dbReference type="EMBL" id="XCD15072.1"/>
    </source>
</evidence>
<keyword evidence="5" id="KW-0408">Iron</keyword>
<keyword evidence="4" id="KW-0479">Metal-binding</keyword>
<dbReference type="CDD" id="cd01335">
    <property type="entry name" value="Radical_SAM"/>
    <property type="match status" value="1"/>
</dbReference>
<evidence type="ECO:0000256" key="6">
    <source>
        <dbReference type="ARBA" id="ARBA00023014"/>
    </source>
</evidence>
<dbReference type="InterPro" id="IPR023867">
    <property type="entry name" value="Sulphatase_maturase_rSAM"/>
</dbReference>
<dbReference type="SFLD" id="SFLDG01386">
    <property type="entry name" value="main_SPASM_domain-containing"/>
    <property type="match status" value="1"/>
</dbReference>
<dbReference type="PANTHER" id="PTHR43273">
    <property type="entry name" value="ANAEROBIC SULFATASE-MATURATING ENZYME HOMOLOG ASLB-RELATED"/>
    <property type="match status" value="1"/>
</dbReference>
<dbReference type="Gene3D" id="3.20.20.70">
    <property type="entry name" value="Aldolase class I"/>
    <property type="match status" value="1"/>
</dbReference>
<proteinExistence type="inferred from homology"/>
<dbReference type="InterPro" id="IPR007197">
    <property type="entry name" value="rSAM"/>
</dbReference>
<reference evidence="9" key="1">
    <citation type="submission" date="2023-01" db="EMBL/GenBank/DDBJ databases">
        <title>Vibrio sp. CB1-14 genome sequencing.</title>
        <authorList>
            <person name="Otstavnykh N."/>
            <person name="Isaeva M."/>
            <person name="Meleshko D."/>
        </authorList>
    </citation>
    <scope>NUCLEOTIDE SEQUENCE</scope>
    <source>
        <strain evidence="9">CB1-14</strain>
    </source>
</reference>
<feature type="domain" description="Radical SAM core" evidence="8">
    <location>
        <begin position="13"/>
        <end position="163"/>
    </location>
</feature>
<dbReference type="SFLD" id="SFLDG01384">
    <property type="entry name" value="thioether_bond_formation_requi"/>
    <property type="match status" value="1"/>
</dbReference>
<dbReference type="NCBIfam" id="TIGR04085">
    <property type="entry name" value="rSAM_more_4Fe4S"/>
    <property type="match status" value="1"/>
</dbReference>
<dbReference type="GO" id="GO:0046872">
    <property type="term" value="F:metal ion binding"/>
    <property type="evidence" value="ECO:0007669"/>
    <property type="project" value="UniProtKB-KW"/>
</dbReference>
<dbReference type="SFLD" id="SFLDG01067">
    <property type="entry name" value="SPASM/twitch_domain_containing"/>
    <property type="match status" value="1"/>
</dbReference>
<evidence type="ECO:0000256" key="2">
    <source>
        <dbReference type="ARBA" id="ARBA00022485"/>
    </source>
</evidence>
<gene>
    <name evidence="9" type="ORF">PG915_10750</name>
</gene>
<dbReference type="GO" id="GO:0016491">
    <property type="term" value="F:oxidoreductase activity"/>
    <property type="evidence" value="ECO:0007669"/>
    <property type="project" value="InterPro"/>
</dbReference>
<dbReference type="EMBL" id="CP115920">
    <property type="protein sequence ID" value="XCD15072.1"/>
    <property type="molecule type" value="Genomic_DNA"/>
</dbReference>
<dbReference type="NCBIfam" id="TIGR03942">
    <property type="entry name" value="sulfatase_rSAM"/>
    <property type="match status" value="1"/>
</dbReference>
<dbReference type="GO" id="GO:0051539">
    <property type="term" value="F:4 iron, 4 sulfur cluster binding"/>
    <property type="evidence" value="ECO:0007669"/>
    <property type="project" value="UniProtKB-KW"/>
</dbReference>
<evidence type="ECO:0000256" key="3">
    <source>
        <dbReference type="ARBA" id="ARBA00022691"/>
    </source>
</evidence>
<evidence type="ECO:0000256" key="7">
    <source>
        <dbReference type="ARBA" id="ARBA00023601"/>
    </source>
</evidence>
<dbReference type="RefSeq" id="WP_353496532.1">
    <property type="nucleotide sequence ID" value="NZ_CP115920.1"/>
</dbReference>
<keyword evidence="2" id="KW-0004">4Fe-4S</keyword>
<name>A0AAU8BGD1_9VIBR</name>
<dbReference type="KEGG" id="vck:PG915_10750"/>
<dbReference type="SFLD" id="SFLDF00285">
    <property type="entry name" value="anaerobic_Ser-type_sulfatase-m"/>
    <property type="match status" value="1"/>
</dbReference>